<dbReference type="PATRIC" id="fig|1629550.3.peg.30"/>
<dbReference type="AlphaFoldDB" id="A0A0M3DK80"/>
<name>A0A0M3DK80_9FIRM</name>
<evidence type="ECO:0000313" key="1">
    <source>
        <dbReference type="EMBL" id="KKY02970.1"/>
    </source>
</evidence>
<sequence>MNVESYIKRLKKNNKKIYEIKKLATPWSSQEFAYYGYFKGRQYTEDFFSKGDLIENYPEFKNAH</sequence>
<dbReference type="EMBL" id="LBBT01000010">
    <property type="protein sequence ID" value="KKY02970.1"/>
    <property type="molecule type" value="Genomic_DNA"/>
</dbReference>
<keyword evidence="2" id="KW-1185">Reference proteome</keyword>
<dbReference type="Proteomes" id="UP000034407">
    <property type="component" value="Unassembled WGS sequence"/>
</dbReference>
<evidence type="ECO:0000313" key="2">
    <source>
        <dbReference type="Proteomes" id="UP000034407"/>
    </source>
</evidence>
<protein>
    <submittedName>
        <fullName evidence="1">Uncharacterized protein</fullName>
    </submittedName>
</protein>
<reference evidence="1 2" key="1">
    <citation type="submission" date="2015-04" db="EMBL/GenBank/DDBJ databases">
        <title>Microcin producing Clostridium sp. JC272T.</title>
        <authorList>
            <person name="Jyothsna T."/>
            <person name="Sasikala C."/>
            <person name="Ramana C."/>
        </authorList>
    </citation>
    <scope>NUCLEOTIDE SEQUENCE [LARGE SCALE GENOMIC DNA]</scope>
    <source>
        <strain evidence="1 2">JC272</strain>
    </source>
</reference>
<organism evidence="1 2">
    <name type="scientific">Paraclostridium benzoelyticum</name>
    <dbReference type="NCBI Taxonomy" id="1629550"/>
    <lineage>
        <taxon>Bacteria</taxon>
        <taxon>Bacillati</taxon>
        <taxon>Bacillota</taxon>
        <taxon>Clostridia</taxon>
        <taxon>Peptostreptococcales</taxon>
        <taxon>Peptostreptococcaceae</taxon>
        <taxon>Paraclostridium</taxon>
    </lineage>
</organism>
<dbReference type="RefSeq" id="WP_046821517.1">
    <property type="nucleotide sequence ID" value="NZ_LBBT01000010.1"/>
</dbReference>
<comment type="caution">
    <text evidence="1">The sequence shown here is derived from an EMBL/GenBank/DDBJ whole genome shotgun (WGS) entry which is preliminary data.</text>
</comment>
<accession>A0A0M3DK80</accession>
<gene>
    <name evidence="1" type="ORF">VN21_00365</name>
</gene>
<proteinExistence type="predicted"/>